<accession>A0D885</accession>
<dbReference type="GO" id="GO:0005524">
    <property type="term" value="F:ATP binding"/>
    <property type="evidence" value="ECO:0007669"/>
    <property type="project" value="UniProtKB-UniRule"/>
</dbReference>
<dbReference type="InParanoid" id="A0D885"/>
<keyword evidence="3 4" id="KW-0067">ATP-binding</keyword>
<dbReference type="SUPFAM" id="SSF56112">
    <property type="entry name" value="Protein kinase-like (PK-like)"/>
    <property type="match status" value="1"/>
</dbReference>
<reference evidence="7 8" key="1">
    <citation type="journal article" date="2006" name="Nature">
        <title>Global trends of whole-genome duplications revealed by the ciliate Paramecium tetraurelia.</title>
        <authorList>
            <consortium name="Genoscope"/>
            <person name="Aury J.-M."/>
            <person name="Jaillon O."/>
            <person name="Duret L."/>
            <person name="Noel B."/>
            <person name="Jubin C."/>
            <person name="Porcel B.M."/>
            <person name="Segurens B."/>
            <person name="Daubin V."/>
            <person name="Anthouard V."/>
            <person name="Aiach N."/>
            <person name="Arnaiz O."/>
            <person name="Billaut A."/>
            <person name="Beisson J."/>
            <person name="Blanc I."/>
            <person name="Bouhouche K."/>
            <person name="Camara F."/>
            <person name="Duharcourt S."/>
            <person name="Guigo R."/>
            <person name="Gogendeau D."/>
            <person name="Katinka M."/>
            <person name="Keller A.-M."/>
            <person name="Kissmehl R."/>
            <person name="Klotz C."/>
            <person name="Koll F."/>
            <person name="Le Moue A."/>
            <person name="Lepere C."/>
            <person name="Malinsky S."/>
            <person name="Nowacki M."/>
            <person name="Nowak J.K."/>
            <person name="Plattner H."/>
            <person name="Poulain J."/>
            <person name="Ruiz F."/>
            <person name="Serrano V."/>
            <person name="Zagulski M."/>
            <person name="Dessen P."/>
            <person name="Betermier M."/>
            <person name="Weissenbach J."/>
            <person name="Scarpelli C."/>
            <person name="Schachter V."/>
            <person name="Sperling L."/>
            <person name="Meyer E."/>
            <person name="Cohen J."/>
            <person name="Wincker P."/>
        </authorList>
    </citation>
    <scope>NUCLEOTIDE SEQUENCE [LARGE SCALE GENOMIC DNA]</scope>
    <source>
        <strain evidence="7 8">Stock d4-2</strain>
    </source>
</reference>
<dbReference type="Gene3D" id="1.10.510.10">
    <property type="entry name" value="Transferase(Phosphotransferase) domain 1"/>
    <property type="match status" value="1"/>
</dbReference>
<dbReference type="Proteomes" id="UP000000600">
    <property type="component" value="Unassembled WGS sequence"/>
</dbReference>
<dbReference type="FunFam" id="1.10.510.10:FF:000571">
    <property type="entry name" value="Maternal embryonic leucine zipper kinase"/>
    <property type="match status" value="1"/>
</dbReference>
<dbReference type="InterPro" id="IPR008271">
    <property type="entry name" value="Ser/Thr_kinase_AS"/>
</dbReference>
<comment type="similarity">
    <text evidence="5">Belongs to the protein kinase superfamily.</text>
</comment>
<dbReference type="GO" id="GO:0007165">
    <property type="term" value="P:signal transduction"/>
    <property type="evidence" value="ECO:0000318"/>
    <property type="project" value="GO_Central"/>
</dbReference>
<sequence length="466" mass="53950">MQKYSQCGEYNIIEKLGEGYHSKVKLGEKDGKRVAIKIFKKKHNTAQNIKTLVNEIKILNLMNHPNIINLIDFGDAYLYRKKNGQVESRVCMVLELASNGELYEYVATSGPFAPEAQRYYFRQFLSAMSFMENKGICHRDLKLENVLLDANFNLKIADFGFAKIMEAAKLTTILGTPGYQAPELEANRPYNGTKADIFSFGVIMFILHVGTPPFERATEKDGYYKYLMTNNNNKFWMNHSQNNHNIQFTQDFVNLMEGMLAPDPDKRFTLDQCLQHPWTNGPVATLQQIQYEFQQRLAKIKALAQATKLKLETQKAKPNRNQVGKFRSIVGETEQENFTAIIEQYNLDLDKKILNKGVVTGLPNEILLYQDPNFVFCFLLKHCDVFNSKVVKFPETKYKINFEAEDSLNETIQFQLEIFDCEDEMIKLIITKQQGNYLKFKEIISRMIEVLHKNGEENQEQEVQQK</sequence>
<protein>
    <recommendedName>
        <fullName evidence="6">Protein kinase domain-containing protein</fullName>
    </recommendedName>
</protein>
<evidence type="ECO:0000256" key="4">
    <source>
        <dbReference type="PROSITE-ProRule" id="PRU10141"/>
    </source>
</evidence>
<dbReference type="Pfam" id="PF00069">
    <property type="entry name" value="Pkinase"/>
    <property type="match status" value="1"/>
</dbReference>
<evidence type="ECO:0000256" key="1">
    <source>
        <dbReference type="ARBA" id="ARBA00011245"/>
    </source>
</evidence>
<gene>
    <name evidence="7" type="ORF">GSPATT00014219001</name>
</gene>
<evidence type="ECO:0000256" key="5">
    <source>
        <dbReference type="RuleBase" id="RU000304"/>
    </source>
</evidence>
<dbReference type="KEGG" id="ptm:GSPATT00014219001"/>
<dbReference type="OrthoDB" id="307646at2759"/>
<comment type="subunit">
    <text evidence="1">Monomer.</text>
</comment>
<feature type="domain" description="Protein kinase" evidence="6">
    <location>
        <begin position="10"/>
        <end position="279"/>
    </location>
</feature>
<dbReference type="PANTHER" id="PTHR24346">
    <property type="entry name" value="MAP/MICROTUBULE AFFINITY-REGULATING KINASE"/>
    <property type="match status" value="1"/>
</dbReference>
<keyword evidence="8" id="KW-1185">Reference proteome</keyword>
<evidence type="ECO:0000313" key="8">
    <source>
        <dbReference type="Proteomes" id="UP000000600"/>
    </source>
</evidence>
<evidence type="ECO:0000313" key="7">
    <source>
        <dbReference type="EMBL" id="CAK79252.1"/>
    </source>
</evidence>
<keyword evidence="5" id="KW-0808">Transferase</keyword>
<dbReference type="eggNOG" id="KOG0588">
    <property type="taxonomic scope" value="Eukaryota"/>
</dbReference>
<dbReference type="PROSITE" id="PS50011">
    <property type="entry name" value="PROTEIN_KINASE_DOM"/>
    <property type="match status" value="1"/>
</dbReference>
<dbReference type="GO" id="GO:0004674">
    <property type="term" value="F:protein serine/threonine kinase activity"/>
    <property type="evidence" value="ECO:0000318"/>
    <property type="project" value="GO_Central"/>
</dbReference>
<dbReference type="GeneID" id="5032434"/>
<dbReference type="PROSITE" id="PS00108">
    <property type="entry name" value="PROTEIN_KINASE_ST"/>
    <property type="match status" value="1"/>
</dbReference>
<dbReference type="PANTHER" id="PTHR24346:SF30">
    <property type="entry name" value="MATERNAL EMBRYONIC LEUCINE ZIPPER KINASE"/>
    <property type="match status" value="1"/>
</dbReference>
<evidence type="ECO:0000259" key="6">
    <source>
        <dbReference type="PROSITE" id="PS50011"/>
    </source>
</evidence>
<organism evidence="7 8">
    <name type="scientific">Paramecium tetraurelia</name>
    <dbReference type="NCBI Taxonomy" id="5888"/>
    <lineage>
        <taxon>Eukaryota</taxon>
        <taxon>Sar</taxon>
        <taxon>Alveolata</taxon>
        <taxon>Ciliophora</taxon>
        <taxon>Intramacronucleata</taxon>
        <taxon>Oligohymenophorea</taxon>
        <taxon>Peniculida</taxon>
        <taxon>Parameciidae</taxon>
        <taxon>Paramecium</taxon>
    </lineage>
</organism>
<feature type="binding site" evidence="4">
    <location>
        <position position="37"/>
    </location>
    <ligand>
        <name>ATP</name>
        <dbReference type="ChEBI" id="CHEBI:30616"/>
    </ligand>
</feature>
<dbReference type="OMA" id="LQHPWTN"/>
<dbReference type="SMART" id="SM00220">
    <property type="entry name" value="S_TKc"/>
    <property type="match status" value="1"/>
</dbReference>
<dbReference type="STRING" id="5888.A0D885"/>
<evidence type="ECO:0000256" key="2">
    <source>
        <dbReference type="ARBA" id="ARBA00022741"/>
    </source>
</evidence>
<dbReference type="InterPro" id="IPR000719">
    <property type="entry name" value="Prot_kinase_dom"/>
</dbReference>
<keyword evidence="5" id="KW-0723">Serine/threonine-protein kinase</keyword>
<keyword evidence="5" id="KW-0418">Kinase</keyword>
<dbReference type="AlphaFoldDB" id="A0D885"/>
<dbReference type="HOGENOM" id="CLU_000288_59_0_1"/>
<name>A0D885_PARTE</name>
<dbReference type="EMBL" id="CT868319">
    <property type="protein sequence ID" value="CAK79252.1"/>
    <property type="molecule type" value="Genomic_DNA"/>
</dbReference>
<dbReference type="InterPro" id="IPR011009">
    <property type="entry name" value="Kinase-like_dom_sf"/>
</dbReference>
<keyword evidence="2 4" id="KW-0547">Nucleotide-binding</keyword>
<dbReference type="InterPro" id="IPR017441">
    <property type="entry name" value="Protein_kinase_ATP_BS"/>
</dbReference>
<dbReference type="PROSITE" id="PS00107">
    <property type="entry name" value="PROTEIN_KINASE_ATP"/>
    <property type="match status" value="1"/>
</dbReference>
<proteinExistence type="inferred from homology"/>
<evidence type="ECO:0000256" key="3">
    <source>
        <dbReference type="ARBA" id="ARBA00022840"/>
    </source>
</evidence>
<dbReference type="RefSeq" id="XP_001446649.1">
    <property type="nucleotide sequence ID" value="XM_001446612.1"/>
</dbReference>